<organism evidence="1 4">
    <name type="scientific">Burkholderia cepacia</name>
    <name type="common">Pseudomonas cepacia</name>
    <dbReference type="NCBI Taxonomy" id="292"/>
    <lineage>
        <taxon>Bacteria</taxon>
        <taxon>Pseudomonadati</taxon>
        <taxon>Pseudomonadota</taxon>
        <taxon>Betaproteobacteria</taxon>
        <taxon>Burkholderiales</taxon>
        <taxon>Burkholderiaceae</taxon>
        <taxon>Burkholderia</taxon>
        <taxon>Burkholderia cepacia complex</taxon>
    </lineage>
</organism>
<evidence type="ECO:0000313" key="2">
    <source>
        <dbReference type="EMBL" id="SPV16719.1"/>
    </source>
</evidence>
<accession>A0A2X1GK46</accession>
<evidence type="ECO:0000313" key="3">
    <source>
        <dbReference type="Proteomes" id="UP000250416"/>
    </source>
</evidence>
<dbReference type="InterPro" id="IPR014581">
    <property type="entry name" value="UCP033303"/>
</dbReference>
<dbReference type="Proteomes" id="UP000250416">
    <property type="component" value="Unassembled WGS sequence"/>
</dbReference>
<dbReference type="InterPro" id="IPR009758">
    <property type="entry name" value="DUF1326"/>
</dbReference>
<sequence>MTPWEIQGTEMMSCNCSYGCPCQFNAPPTHGGCEAMGAISIDSGHHGDVVLDGVRIAVVFQWPGAVHEGRGKCQPIVDERASPAQREAVLKIMTGQDTDPFATMFAVFASTLEHAFEPIFTKIDFDVDVDARHGRIHVDGVFDVAGDPIRNPVTGAEHRARIDLPNGFEYELAEIGSGTGRSQGNIVLNLDGTYAQFARLHLNNHGLIRHRAAA</sequence>
<evidence type="ECO:0000313" key="1">
    <source>
        <dbReference type="EMBL" id="MBH9697189.1"/>
    </source>
</evidence>
<dbReference type="Proteomes" id="UP000645612">
    <property type="component" value="Unassembled WGS sequence"/>
</dbReference>
<dbReference type="PIRSF" id="PIRSF033303">
    <property type="entry name" value="UCP033303"/>
    <property type="match status" value="1"/>
</dbReference>
<gene>
    <name evidence="1" type="ORF">JAO13_12145</name>
    <name evidence="2" type="ORF">NCTC10661_01574</name>
</gene>
<dbReference type="RefSeq" id="WP_059588880.1">
    <property type="nucleotide sequence ID" value="NZ_CADDZZ010000026.1"/>
</dbReference>
<reference evidence="2 3" key="1">
    <citation type="submission" date="2018-06" db="EMBL/GenBank/DDBJ databases">
        <authorList>
            <consortium name="Pathogen Informatics"/>
            <person name="Doyle S."/>
        </authorList>
    </citation>
    <scope>NUCLEOTIDE SEQUENCE [LARGE SCALE GENOMIC DNA]</scope>
    <source>
        <strain evidence="2 3">NCTC10661</strain>
    </source>
</reference>
<evidence type="ECO:0000313" key="4">
    <source>
        <dbReference type="Proteomes" id="UP000645612"/>
    </source>
</evidence>
<name>A0A2X1GK46_BURCE</name>
<comment type="caution">
    <text evidence="1">The sequence shown here is derived from an EMBL/GenBank/DDBJ whole genome shotgun (WGS) entry which is preliminary data.</text>
</comment>
<proteinExistence type="predicted"/>
<reference evidence="1" key="2">
    <citation type="submission" date="2020-12" db="EMBL/GenBank/DDBJ databases">
        <title>Burkholderia cepacia complex in Mexico.</title>
        <authorList>
            <person name="Estrada P."/>
        </authorList>
    </citation>
    <scope>NUCLEOTIDE SEQUENCE</scope>
    <source>
        <strain evidence="1">871</strain>
    </source>
</reference>
<protein>
    <submittedName>
        <fullName evidence="1">DUF1326 domain-containing protein</fullName>
    </submittedName>
    <submittedName>
        <fullName evidence="2">Uncharacterized conserved protein</fullName>
    </submittedName>
</protein>
<dbReference type="Pfam" id="PF07040">
    <property type="entry name" value="DUF1326"/>
    <property type="match status" value="1"/>
</dbReference>
<dbReference type="AlphaFoldDB" id="A0A2X1GK46"/>
<dbReference type="EMBL" id="JAEDXG010000009">
    <property type="protein sequence ID" value="MBH9697189.1"/>
    <property type="molecule type" value="Genomic_DNA"/>
</dbReference>
<dbReference type="EMBL" id="UARD01000006">
    <property type="protein sequence ID" value="SPV16719.1"/>
    <property type="molecule type" value="Genomic_DNA"/>
</dbReference>